<protein>
    <submittedName>
        <fullName evidence="7">Lysine transporter LysE</fullName>
    </submittedName>
</protein>
<dbReference type="EMBL" id="PYSV01000004">
    <property type="protein sequence ID" value="PTA68810.1"/>
    <property type="molecule type" value="Genomic_DNA"/>
</dbReference>
<name>A0A2T3WA75_9DEIO</name>
<organism evidence="7 8">
    <name type="scientific">Deinococcus arcticus</name>
    <dbReference type="NCBI Taxonomy" id="2136176"/>
    <lineage>
        <taxon>Bacteria</taxon>
        <taxon>Thermotogati</taxon>
        <taxon>Deinococcota</taxon>
        <taxon>Deinococci</taxon>
        <taxon>Deinococcales</taxon>
        <taxon>Deinococcaceae</taxon>
        <taxon>Deinococcus</taxon>
    </lineage>
</organism>
<evidence type="ECO:0000313" key="8">
    <source>
        <dbReference type="Proteomes" id="UP000240317"/>
    </source>
</evidence>
<feature type="transmembrane region" description="Helical" evidence="6">
    <location>
        <begin position="33"/>
        <end position="57"/>
    </location>
</feature>
<evidence type="ECO:0000256" key="2">
    <source>
        <dbReference type="ARBA" id="ARBA00022475"/>
    </source>
</evidence>
<dbReference type="Proteomes" id="UP000240317">
    <property type="component" value="Unassembled WGS sequence"/>
</dbReference>
<sequence length="204" mass="20808">MPSFLRGLTLGLSLIVAIGPQNAFVLRQGLTQQYALLAALACALCDSMLIALGVLGLGSWLSRVPVLVTAGTLFGTAFLTWYGLRALRSAWAGGAAGLEAGGPASATPRQIVGTALGFSLLNPHALLDTVVLIGGASAGLNSAGRLAFLGGTILASWAWFFTLALAGRTLAPAMARPQAWRVLDALIGVTLLVTAAGLLWGLQG</sequence>
<evidence type="ECO:0000256" key="5">
    <source>
        <dbReference type="ARBA" id="ARBA00023136"/>
    </source>
</evidence>
<reference evidence="7 8" key="1">
    <citation type="submission" date="2018-03" db="EMBL/GenBank/DDBJ databases">
        <title>Draft genome of Deinococcus sp. OD32.</title>
        <authorList>
            <person name="Wang X.-P."/>
            <person name="Du Z.-J."/>
        </authorList>
    </citation>
    <scope>NUCLEOTIDE SEQUENCE [LARGE SCALE GENOMIC DNA]</scope>
    <source>
        <strain evidence="7 8">OD32</strain>
    </source>
</reference>
<comment type="caution">
    <text evidence="7">The sequence shown here is derived from an EMBL/GenBank/DDBJ whole genome shotgun (WGS) entry which is preliminary data.</text>
</comment>
<dbReference type="AlphaFoldDB" id="A0A2T3WA75"/>
<accession>A0A2T3WA75</accession>
<feature type="transmembrane region" description="Helical" evidence="6">
    <location>
        <begin position="146"/>
        <end position="167"/>
    </location>
</feature>
<dbReference type="OrthoDB" id="5638726at2"/>
<dbReference type="RefSeq" id="WP_107137229.1">
    <property type="nucleotide sequence ID" value="NZ_PYSV01000004.1"/>
</dbReference>
<dbReference type="GO" id="GO:0015171">
    <property type="term" value="F:amino acid transmembrane transporter activity"/>
    <property type="evidence" value="ECO:0007669"/>
    <property type="project" value="TreeGrafter"/>
</dbReference>
<keyword evidence="2" id="KW-1003">Cell membrane</keyword>
<dbReference type="GO" id="GO:0005886">
    <property type="term" value="C:plasma membrane"/>
    <property type="evidence" value="ECO:0007669"/>
    <property type="project" value="UniProtKB-SubCell"/>
</dbReference>
<dbReference type="InterPro" id="IPR001123">
    <property type="entry name" value="LeuE-type"/>
</dbReference>
<feature type="transmembrane region" description="Helical" evidence="6">
    <location>
        <begin position="64"/>
        <end position="84"/>
    </location>
</feature>
<keyword evidence="4 6" id="KW-1133">Transmembrane helix</keyword>
<gene>
    <name evidence="7" type="ORF">C8263_06130</name>
</gene>
<dbReference type="PANTHER" id="PTHR30086:SF20">
    <property type="entry name" value="ARGININE EXPORTER PROTEIN ARGO-RELATED"/>
    <property type="match status" value="1"/>
</dbReference>
<proteinExistence type="predicted"/>
<evidence type="ECO:0000256" key="1">
    <source>
        <dbReference type="ARBA" id="ARBA00004651"/>
    </source>
</evidence>
<dbReference type="PANTHER" id="PTHR30086">
    <property type="entry name" value="ARGININE EXPORTER PROTEIN ARGO"/>
    <property type="match status" value="1"/>
</dbReference>
<evidence type="ECO:0000256" key="6">
    <source>
        <dbReference type="SAM" id="Phobius"/>
    </source>
</evidence>
<comment type="subcellular location">
    <subcellularLocation>
        <location evidence="1">Cell membrane</location>
        <topology evidence="1">Multi-pass membrane protein</topology>
    </subcellularLocation>
</comment>
<feature type="transmembrane region" description="Helical" evidence="6">
    <location>
        <begin position="179"/>
        <end position="202"/>
    </location>
</feature>
<evidence type="ECO:0000313" key="7">
    <source>
        <dbReference type="EMBL" id="PTA68810.1"/>
    </source>
</evidence>
<dbReference type="Pfam" id="PF01810">
    <property type="entry name" value="LysE"/>
    <property type="match status" value="1"/>
</dbReference>
<keyword evidence="5 6" id="KW-0472">Membrane</keyword>
<evidence type="ECO:0000256" key="3">
    <source>
        <dbReference type="ARBA" id="ARBA00022692"/>
    </source>
</evidence>
<evidence type="ECO:0000256" key="4">
    <source>
        <dbReference type="ARBA" id="ARBA00022989"/>
    </source>
</evidence>
<keyword evidence="3 6" id="KW-0812">Transmembrane</keyword>
<keyword evidence="8" id="KW-1185">Reference proteome</keyword>